<organism evidence="2 3">
    <name type="scientific">Desmophyllum pertusum</name>
    <dbReference type="NCBI Taxonomy" id="174260"/>
    <lineage>
        <taxon>Eukaryota</taxon>
        <taxon>Metazoa</taxon>
        <taxon>Cnidaria</taxon>
        <taxon>Anthozoa</taxon>
        <taxon>Hexacorallia</taxon>
        <taxon>Scleractinia</taxon>
        <taxon>Caryophylliina</taxon>
        <taxon>Caryophylliidae</taxon>
        <taxon>Desmophyllum</taxon>
    </lineage>
</organism>
<evidence type="ECO:0000313" key="3">
    <source>
        <dbReference type="Proteomes" id="UP001163046"/>
    </source>
</evidence>
<gene>
    <name evidence="2" type="ORF">OS493_030733</name>
</gene>
<name>A0A9W9ZAJ6_9CNID</name>
<proteinExistence type="predicted"/>
<feature type="region of interest" description="Disordered" evidence="1">
    <location>
        <begin position="209"/>
        <end position="237"/>
    </location>
</feature>
<feature type="compositionally biased region" description="Polar residues" evidence="1">
    <location>
        <begin position="209"/>
        <end position="221"/>
    </location>
</feature>
<reference evidence="2" key="1">
    <citation type="submission" date="2023-01" db="EMBL/GenBank/DDBJ databases">
        <title>Genome assembly of the deep-sea coral Lophelia pertusa.</title>
        <authorList>
            <person name="Herrera S."/>
            <person name="Cordes E."/>
        </authorList>
    </citation>
    <scope>NUCLEOTIDE SEQUENCE</scope>
    <source>
        <strain evidence="2">USNM1676648</strain>
        <tissue evidence="2">Polyp</tissue>
    </source>
</reference>
<evidence type="ECO:0000256" key="1">
    <source>
        <dbReference type="SAM" id="MobiDB-lite"/>
    </source>
</evidence>
<dbReference type="OrthoDB" id="5948481at2759"/>
<dbReference type="EMBL" id="MU826383">
    <property type="protein sequence ID" value="KAJ7377138.1"/>
    <property type="molecule type" value="Genomic_DNA"/>
</dbReference>
<comment type="caution">
    <text evidence="2">The sequence shown here is derived from an EMBL/GenBank/DDBJ whole genome shotgun (WGS) entry which is preliminary data.</text>
</comment>
<protein>
    <submittedName>
        <fullName evidence="2">Uncharacterized protein</fullName>
    </submittedName>
</protein>
<accession>A0A9W9ZAJ6</accession>
<dbReference type="Proteomes" id="UP001163046">
    <property type="component" value="Unassembled WGS sequence"/>
</dbReference>
<sequence length="495" mass="56851">MARQWRDIALIMRDRQYSEDEDLEIDIFDVQCKHWGIVLRHLFGVSLGTGDYGHLTIEHAPMLMRRFRSMTRYSNQGFEAAHKLQRQLYSRATNHDCLKPASSLEDMLVHSYAERLLAVRYSFRQAKESIISGKPFYYRGCGWRRKTVPWSNEDKEWIESINNLLDMMLGPDHLEFEQTPDTKYCIVSPHSVPEYEYDHQKWEDEFTLGQKSQSPCKTSETPGEPPRKLPKLSSKPPVKRELNLKPKAGLQDTSVIKKFINLPTCNPIRVPCVPAWGGTFGSITLVNTCPIDNFLTIVYFHLKDVPQISKKLSELSEPWAKDLVSMESFFDKKEFTQGKIEWLRYFSQFDFSVASGTFDIWGNEFDLFWKRCDSLLQNAAQSTCSSEQCPKKKETMTATGINIMEVASQKMSETYLEAALREWLLPAPSQCGKLFSKPPPSTADAILGPQTLDLTTVSLINPTFVMGYVPIPREHSVTKRPLPYQFLCITLLPMV</sequence>
<dbReference type="AlphaFoldDB" id="A0A9W9ZAJ6"/>
<keyword evidence="3" id="KW-1185">Reference proteome</keyword>
<evidence type="ECO:0000313" key="2">
    <source>
        <dbReference type="EMBL" id="KAJ7377138.1"/>
    </source>
</evidence>